<dbReference type="RefSeq" id="WP_134115216.1">
    <property type="nucleotide sequence ID" value="NZ_SODF01000001.1"/>
</dbReference>
<proteinExistence type="predicted"/>
<dbReference type="SMART" id="SM00354">
    <property type="entry name" value="HTH_LACI"/>
    <property type="match status" value="1"/>
</dbReference>
<evidence type="ECO:0000313" key="6">
    <source>
        <dbReference type="EMBL" id="TDW21855.1"/>
    </source>
</evidence>
<feature type="domain" description="HTH lacI-type" evidence="4">
    <location>
        <begin position="10"/>
        <end position="64"/>
    </location>
</feature>
<dbReference type="OrthoDB" id="3208777at2"/>
<dbReference type="EMBL" id="SODF01000001">
    <property type="protein sequence ID" value="TDW21855.1"/>
    <property type="molecule type" value="Genomic_DNA"/>
</dbReference>
<evidence type="ECO:0000256" key="2">
    <source>
        <dbReference type="ARBA" id="ARBA00023125"/>
    </source>
</evidence>
<gene>
    <name evidence="6" type="ORF">EV650_0686</name>
</gene>
<dbReference type="PROSITE" id="PS50943">
    <property type="entry name" value="HTH_CROC1"/>
    <property type="match status" value="1"/>
</dbReference>
<dbReference type="InterPro" id="IPR046335">
    <property type="entry name" value="LacI/GalR-like_sensor"/>
</dbReference>
<reference evidence="6 7" key="1">
    <citation type="submission" date="2019-03" db="EMBL/GenBank/DDBJ databases">
        <title>Genomic Encyclopedia of Type Strains, Phase III (KMG-III): the genomes of soil and plant-associated and newly described type strains.</title>
        <authorList>
            <person name="Whitman W."/>
        </authorList>
    </citation>
    <scope>NUCLEOTIDE SEQUENCE [LARGE SCALE GENOMIC DNA]</scope>
    <source>
        <strain evidence="6 7">VKM Ac-2570</strain>
    </source>
</reference>
<keyword evidence="2" id="KW-0238">DNA-binding</keyword>
<accession>A0A4R7ZVY1</accession>
<dbReference type="PRINTS" id="PR00036">
    <property type="entry name" value="HTHLACI"/>
</dbReference>
<dbReference type="PANTHER" id="PTHR30146:SF109">
    <property type="entry name" value="HTH-TYPE TRANSCRIPTIONAL REGULATOR GALS"/>
    <property type="match status" value="1"/>
</dbReference>
<organism evidence="6 7">
    <name type="scientific">Kribbella kalugense</name>
    <dbReference type="NCBI Taxonomy" id="2512221"/>
    <lineage>
        <taxon>Bacteria</taxon>
        <taxon>Bacillati</taxon>
        <taxon>Actinomycetota</taxon>
        <taxon>Actinomycetes</taxon>
        <taxon>Propionibacteriales</taxon>
        <taxon>Kribbellaceae</taxon>
        <taxon>Kribbella</taxon>
    </lineage>
</organism>
<dbReference type="InterPro" id="IPR001387">
    <property type="entry name" value="Cro/C1-type_HTH"/>
</dbReference>
<keyword evidence="7" id="KW-1185">Reference proteome</keyword>
<evidence type="ECO:0000313" key="7">
    <source>
        <dbReference type="Proteomes" id="UP000295447"/>
    </source>
</evidence>
<sequence length="342" mass="36017">MTSEASRRTPTLEDVAKAAGVSRATVSRVVNGITSVDPRIRTVVTQAIEATGYIPNAAARTLVNRRSGTVALVISGSDGSADQIFRDPFFGRIAGGVVRHLRSGGMHPTLMLADSDQARRDAVDFVRRGNADGALLVSTHAGDLLPRLFVDAGIPAVLFARPAVPVPISFVDLDHEAGAALAADRLADLGCRRVVTIAGPADLPAANDRLSGFQRAMERRGVPYVDVVRGNFTAESGEQAMAELLDAVPDADGVFAANDLMAVGALRVLHERGRSVPGDVALIGFDDSEPALMARPRLTTVAQPVEDMAARMTAILLDQLGTPATKLTSVVFTPELIIRESA</sequence>
<comment type="caution">
    <text evidence="6">The sequence shown here is derived from an EMBL/GenBank/DDBJ whole genome shotgun (WGS) entry which is preliminary data.</text>
</comment>
<dbReference type="PROSITE" id="PS00356">
    <property type="entry name" value="HTH_LACI_1"/>
    <property type="match status" value="1"/>
</dbReference>
<evidence type="ECO:0000259" key="4">
    <source>
        <dbReference type="PROSITE" id="PS50932"/>
    </source>
</evidence>
<dbReference type="Gene3D" id="3.40.50.2300">
    <property type="match status" value="2"/>
</dbReference>
<dbReference type="SUPFAM" id="SSF47413">
    <property type="entry name" value="lambda repressor-like DNA-binding domains"/>
    <property type="match status" value="1"/>
</dbReference>
<keyword evidence="1" id="KW-0805">Transcription regulation</keyword>
<name>A0A4R7ZVY1_9ACTN</name>
<dbReference type="Proteomes" id="UP000295447">
    <property type="component" value="Unassembled WGS sequence"/>
</dbReference>
<dbReference type="CDD" id="cd06267">
    <property type="entry name" value="PBP1_LacI_sugar_binding-like"/>
    <property type="match status" value="1"/>
</dbReference>
<dbReference type="PROSITE" id="PS50932">
    <property type="entry name" value="HTH_LACI_2"/>
    <property type="match status" value="1"/>
</dbReference>
<dbReference type="InterPro" id="IPR028082">
    <property type="entry name" value="Peripla_BP_I"/>
</dbReference>
<dbReference type="Pfam" id="PF13377">
    <property type="entry name" value="Peripla_BP_3"/>
    <property type="match status" value="1"/>
</dbReference>
<dbReference type="GO" id="GO:0000976">
    <property type="term" value="F:transcription cis-regulatory region binding"/>
    <property type="evidence" value="ECO:0007669"/>
    <property type="project" value="TreeGrafter"/>
</dbReference>
<feature type="domain" description="HTH cro/C1-type" evidence="5">
    <location>
        <begin position="11"/>
        <end position="37"/>
    </location>
</feature>
<dbReference type="PANTHER" id="PTHR30146">
    <property type="entry name" value="LACI-RELATED TRANSCRIPTIONAL REPRESSOR"/>
    <property type="match status" value="1"/>
</dbReference>
<dbReference type="InterPro" id="IPR000843">
    <property type="entry name" value="HTH_LacI"/>
</dbReference>
<protein>
    <submittedName>
        <fullName evidence="6">LacI family transcriptional regulator</fullName>
    </submittedName>
</protein>
<dbReference type="SUPFAM" id="SSF53822">
    <property type="entry name" value="Periplasmic binding protein-like I"/>
    <property type="match status" value="1"/>
</dbReference>
<evidence type="ECO:0000256" key="3">
    <source>
        <dbReference type="ARBA" id="ARBA00023163"/>
    </source>
</evidence>
<dbReference type="GO" id="GO:0003700">
    <property type="term" value="F:DNA-binding transcription factor activity"/>
    <property type="evidence" value="ECO:0007669"/>
    <property type="project" value="TreeGrafter"/>
</dbReference>
<dbReference type="CDD" id="cd01392">
    <property type="entry name" value="HTH_LacI"/>
    <property type="match status" value="1"/>
</dbReference>
<dbReference type="Pfam" id="PF00356">
    <property type="entry name" value="LacI"/>
    <property type="match status" value="1"/>
</dbReference>
<dbReference type="Gene3D" id="1.10.260.40">
    <property type="entry name" value="lambda repressor-like DNA-binding domains"/>
    <property type="match status" value="1"/>
</dbReference>
<evidence type="ECO:0000259" key="5">
    <source>
        <dbReference type="PROSITE" id="PS50943"/>
    </source>
</evidence>
<dbReference type="AlphaFoldDB" id="A0A4R7ZVY1"/>
<dbReference type="InterPro" id="IPR010982">
    <property type="entry name" value="Lambda_DNA-bd_dom_sf"/>
</dbReference>
<evidence type="ECO:0000256" key="1">
    <source>
        <dbReference type="ARBA" id="ARBA00023015"/>
    </source>
</evidence>
<keyword evidence="3" id="KW-0804">Transcription</keyword>